<feature type="domain" description="DDE-1" evidence="1">
    <location>
        <begin position="1"/>
        <end position="52"/>
    </location>
</feature>
<feature type="non-terminal residue" evidence="2">
    <location>
        <position position="1"/>
    </location>
</feature>
<accession>A0A3N4K6M0</accession>
<sequence length="52" mass="6133">LLLFDEYSSHVNTAFLEFCISHNIISYYLPPYTTHQLQPLDVSVLGLYKHQY</sequence>
<dbReference type="OrthoDB" id="8033046at2759"/>
<dbReference type="Pfam" id="PF03184">
    <property type="entry name" value="DDE_1"/>
    <property type="match status" value="1"/>
</dbReference>
<feature type="non-terminal residue" evidence="2">
    <location>
        <position position="52"/>
    </location>
</feature>
<protein>
    <recommendedName>
        <fullName evidence="1">DDE-1 domain-containing protein</fullName>
    </recommendedName>
</protein>
<evidence type="ECO:0000259" key="1">
    <source>
        <dbReference type="Pfam" id="PF03184"/>
    </source>
</evidence>
<dbReference type="Proteomes" id="UP000276215">
    <property type="component" value="Unassembled WGS sequence"/>
</dbReference>
<dbReference type="AlphaFoldDB" id="A0A3N4K6M0"/>
<dbReference type="InterPro" id="IPR004875">
    <property type="entry name" value="DDE_SF_endonuclease_dom"/>
</dbReference>
<dbReference type="EMBL" id="ML120351">
    <property type="protein sequence ID" value="RPB06200.1"/>
    <property type="molecule type" value="Genomic_DNA"/>
</dbReference>
<evidence type="ECO:0000313" key="2">
    <source>
        <dbReference type="EMBL" id="RPB06200.1"/>
    </source>
</evidence>
<reference evidence="2 3" key="1">
    <citation type="journal article" date="2018" name="Nat. Ecol. Evol.">
        <title>Pezizomycetes genomes reveal the molecular basis of ectomycorrhizal truffle lifestyle.</title>
        <authorList>
            <person name="Murat C."/>
            <person name="Payen T."/>
            <person name="Noel B."/>
            <person name="Kuo A."/>
            <person name="Morin E."/>
            <person name="Chen J."/>
            <person name="Kohler A."/>
            <person name="Krizsan K."/>
            <person name="Balestrini R."/>
            <person name="Da Silva C."/>
            <person name="Montanini B."/>
            <person name="Hainaut M."/>
            <person name="Levati E."/>
            <person name="Barry K.W."/>
            <person name="Belfiori B."/>
            <person name="Cichocki N."/>
            <person name="Clum A."/>
            <person name="Dockter R.B."/>
            <person name="Fauchery L."/>
            <person name="Guy J."/>
            <person name="Iotti M."/>
            <person name="Le Tacon F."/>
            <person name="Lindquist E.A."/>
            <person name="Lipzen A."/>
            <person name="Malagnac F."/>
            <person name="Mello A."/>
            <person name="Molinier V."/>
            <person name="Miyauchi S."/>
            <person name="Poulain J."/>
            <person name="Riccioni C."/>
            <person name="Rubini A."/>
            <person name="Sitrit Y."/>
            <person name="Splivallo R."/>
            <person name="Traeger S."/>
            <person name="Wang M."/>
            <person name="Zifcakova L."/>
            <person name="Wipf D."/>
            <person name="Zambonelli A."/>
            <person name="Paolocci F."/>
            <person name="Nowrousian M."/>
            <person name="Ottonello S."/>
            <person name="Baldrian P."/>
            <person name="Spatafora J.W."/>
            <person name="Henrissat B."/>
            <person name="Nagy L.G."/>
            <person name="Aury J.M."/>
            <person name="Wincker P."/>
            <person name="Grigoriev I.V."/>
            <person name="Bonfante P."/>
            <person name="Martin F.M."/>
        </authorList>
    </citation>
    <scope>NUCLEOTIDE SEQUENCE [LARGE SCALE GENOMIC DNA]</scope>
    <source>
        <strain evidence="2 3">120613-1</strain>
    </source>
</reference>
<gene>
    <name evidence="2" type="ORF">L873DRAFT_1639659</name>
</gene>
<keyword evidence="3" id="KW-1185">Reference proteome</keyword>
<organism evidence="2 3">
    <name type="scientific">Choiromyces venosus 120613-1</name>
    <dbReference type="NCBI Taxonomy" id="1336337"/>
    <lineage>
        <taxon>Eukaryota</taxon>
        <taxon>Fungi</taxon>
        <taxon>Dikarya</taxon>
        <taxon>Ascomycota</taxon>
        <taxon>Pezizomycotina</taxon>
        <taxon>Pezizomycetes</taxon>
        <taxon>Pezizales</taxon>
        <taxon>Tuberaceae</taxon>
        <taxon>Choiromyces</taxon>
    </lineage>
</organism>
<name>A0A3N4K6M0_9PEZI</name>
<proteinExistence type="predicted"/>
<evidence type="ECO:0000313" key="3">
    <source>
        <dbReference type="Proteomes" id="UP000276215"/>
    </source>
</evidence>
<dbReference type="GO" id="GO:0003676">
    <property type="term" value="F:nucleic acid binding"/>
    <property type="evidence" value="ECO:0007669"/>
    <property type="project" value="InterPro"/>
</dbReference>